<feature type="compositionally biased region" description="Basic and acidic residues" evidence="2">
    <location>
        <begin position="122"/>
        <end position="154"/>
    </location>
</feature>
<feature type="coiled-coil region" evidence="1">
    <location>
        <begin position="836"/>
        <end position="906"/>
    </location>
</feature>
<feature type="region of interest" description="Disordered" evidence="2">
    <location>
        <begin position="1"/>
        <end position="25"/>
    </location>
</feature>
<feature type="region of interest" description="Disordered" evidence="2">
    <location>
        <begin position="243"/>
        <end position="316"/>
    </location>
</feature>
<keyword evidence="4" id="KW-1185">Reference proteome</keyword>
<keyword evidence="1" id="KW-0175">Coiled coil</keyword>
<accession>A0ABR3PDC6</accession>
<feature type="compositionally biased region" description="Polar residues" evidence="2">
    <location>
        <begin position="158"/>
        <end position="185"/>
    </location>
</feature>
<feature type="compositionally biased region" description="Low complexity" evidence="2">
    <location>
        <begin position="671"/>
        <end position="685"/>
    </location>
</feature>
<gene>
    <name evidence="3" type="ORF">AAFC00_000580</name>
</gene>
<feature type="coiled-coil region" evidence="1">
    <location>
        <begin position="732"/>
        <end position="770"/>
    </location>
</feature>
<dbReference type="Proteomes" id="UP001562354">
    <property type="component" value="Unassembled WGS sequence"/>
</dbReference>
<feature type="compositionally biased region" description="Polar residues" evidence="2">
    <location>
        <begin position="210"/>
        <end position="226"/>
    </location>
</feature>
<dbReference type="EMBL" id="JBFMKM010000009">
    <property type="protein sequence ID" value="KAL1304153.1"/>
    <property type="molecule type" value="Genomic_DNA"/>
</dbReference>
<organism evidence="3 4">
    <name type="scientific">Neodothiora populina</name>
    <dbReference type="NCBI Taxonomy" id="2781224"/>
    <lineage>
        <taxon>Eukaryota</taxon>
        <taxon>Fungi</taxon>
        <taxon>Dikarya</taxon>
        <taxon>Ascomycota</taxon>
        <taxon>Pezizomycotina</taxon>
        <taxon>Dothideomycetes</taxon>
        <taxon>Dothideomycetidae</taxon>
        <taxon>Dothideales</taxon>
        <taxon>Dothioraceae</taxon>
        <taxon>Neodothiora</taxon>
    </lineage>
</organism>
<dbReference type="GeneID" id="95974283"/>
<feature type="region of interest" description="Disordered" evidence="2">
    <location>
        <begin position="568"/>
        <end position="589"/>
    </location>
</feature>
<evidence type="ECO:0000256" key="1">
    <source>
        <dbReference type="SAM" id="Coils"/>
    </source>
</evidence>
<feature type="coiled-coil region" evidence="1">
    <location>
        <begin position="327"/>
        <end position="400"/>
    </location>
</feature>
<evidence type="ECO:0000256" key="2">
    <source>
        <dbReference type="SAM" id="MobiDB-lite"/>
    </source>
</evidence>
<sequence>MESAAHANEDGPASPTQYSLDLDALDLDDTEPLSFLPEVNIDRIASSDIDGPTDFTINLGRYINGSSRRQRVARNSFDKSKVNTIHDESRQRSLSRPGSPSGTSKAKGNANSEENTGGARSDSNDGTHSRAVRHDDSEAGQDPIDHVRRDERAGSGHSRASSLEDSATNLNIDQPQAYTQGSSVFQDDGENDDRDQYDSHDDDKELGADQESSIWDPQHNSSSLRFSQMRRPKSLLQPTVEDYNSDLTPARPHSTVPQSTAQLTPDPPRRPVSALNLRPSQRPQPRIHSPDRPSIDNLSPTRALLPNDNFRDSSSRNNDFRALHTELADVQQAQSQAQNAVQTLNAQLEKERQNYRGLRSEFELVRERNYEMEHTAELHRQEHQRQIDDLMNEVDGLRRSEQELLHLAEQRGKDLDAAKHAAYDAQQLADDRAKELDQMHESEDAELQDMRWKLQQAQNSEHATRSSFDELKNHLEEQGRAHDEEVQRLGKDLAAAKSDLQHSRDSEKVANDNLRLLRQQMNEHATALRDETQRLRKELDEAQRQEEHARSDADRYYSELEELKAFQETNHVHDGSHTPVGAVSDEKLRQSEELRLSLERRLHEAQGQLEKLTHERRTNVQETNDNTLAELQKLKEDYAAEQALRKQAEDKLAAANKERTNDQESRKHLEQQLSSASQQRAAEQAARQKAEDEAKALREELDVMQDLSRLDADDLDAPDGPSKDFDELNAGYDKALKLADSLRLEMEVLKKRFQDQRRQHQAKMKSFKQQHDSKIKSIKSQCELDVANVKAHVAAQTEANAKIRAAEAEEHRKAVLLIEEAMAGARQDRAASAAHVSAMKQECELTKESLEKAEQSLAERNALEQDLDKRISEVMKKKEDSWRAKLKEARKDKCSLEDKVAQLEKEKEFMGKVLLGQWGREECGIDENSPYQKYAYKFPRKQKA</sequence>
<proteinExistence type="predicted"/>
<evidence type="ECO:0000313" key="3">
    <source>
        <dbReference type="EMBL" id="KAL1304153.1"/>
    </source>
</evidence>
<feature type="region of interest" description="Disordered" evidence="2">
    <location>
        <begin position="655"/>
        <end position="694"/>
    </location>
</feature>
<reference evidence="3 4" key="1">
    <citation type="submission" date="2024-07" db="EMBL/GenBank/DDBJ databases">
        <title>Draft sequence of the Neodothiora populina.</title>
        <authorList>
            <person name="Drown D.D."/>
            <person name="Schuette U.S."/>
            <person name="Buechlein A.B."/>
            <person name="Rusch D.R."/>
            <person name="Winton L.W."/>
            <person name="Adams G.A."/>
        </authorList>
    </citation>
    <scope>NUCLEOTIDE SEQUENCE [LARGE SCALE GENOMIC DNA]</scope>
    <source>
        <strain evidence="3 4">CPC 39397</strain>
    </source>
</reference>
<comment type="caution">
    <text evidence="3">The sequence shown here is derived from an EMBL/GenBank/DDBJ whole genome shotgun (WGS) entry which is preliminary data.</text>
</comment>
<feature type="compositionally biased region" description="Basic and acidic residues" evidence="2">
    <location>
        <begin position="655"/>
        <end position="670"/>
    </location>
</feature>
<feature type="coiled-coil region" evidence="1">
    <location>
        <begin position="511"/>
        <end position="559"/>
    </location>
</feature>
<feature type="compositionally biased region" description="Basic and acidic residues" evidence="2">
    <location>
        <begin position="194"/>
        <end position="207"/>
    </location>
</feature>
<feature type="region of interest" description="Disordered" evidence="2">
    <location>
        <begin position="68"/>
        <end position="231"/>
    </location>
</feature>
<feature type="compositionally biased region" description="Basic and acidic residues" evidence="2">
    <location>
        <begin position="76"/>
        <end position="91"/>
    </location>
</feature>
<evidence type="ECO:0000313" key="4">
    <source>
        <dbReference type="Proteomes" id="UP001562354"/>
    </source>
</evidence>
<protein>
    <submittedName>
        <fullName evidence="3">Uncharacterized protein</fullName>
    </submittedName>
</protein>
<feature type="compositionally biased region" description="Polar residues" evidence="2">
    <location>
        <begin position="92"/>
        <end position="115"/>
    </location>
</feature>
<dbReference type="RefSeq" id="XP_069200428.1">
    <property type="nucleotide sequence ID" value="XM_069345745.1"/>
</dbReference>
<name>A0ABR3PDC6_9PEZI</name>